<keyword evidence="2" id="KW-1185">Reference proteome</keyword>
<sequence length="143" mass="15621">MDYLKEDDYVIYATCEKCGKRNSFQKYYCIRSKGGFRLNPPMRCSHCRQVSDFINLNKNIEIVKGETHIIDSPRQTGASNNSISCPKCGSKQITANNKGFSLGKAAIGGGLFGGVGLLGGFIGSRKVLITCLKCGNQWEAGKK</sequence>
<dbReference type="OrthoDB" id="1938854at2"/>
<reference evidence="1 2" key="1">
    <citation type="submission" date="2009-06" db="EMBL/GenBank/DDBJ databases">
        <title>The draft genome of Clostridium carboxidivorans P7.</title>
        <authorList>
            <consortium name="US DOE Joint Genome Institute (JGI-PGF)"/>
            <person name="Lucas S."/>
            <person name="Copeland A."/>
            <person name="Lapidus A."/>
            <person name="Glavina del Rio T."/>
            <person name="Tice H."/>
            <person name="Bruce D."/>
            <person name="Goodwin L."/>
            <person name="Pitluck S."/>
            <person name="Larimer F."/>
            <person name="Land M.L."/>
            <person name="Hauser L."/>
            <person name="Hemme C.L."/>
        </authorList>
    </citation>
    <scope>NUCLEOTIDE SEQUENCE [LARGE SCALE GENOMIC DNA]</scope>
    <source>
        <strain evidence="1 2">P7</strain>
    </source>
</reference>
<accession>C6Q2F9</accession>
<dbReference type="AlphaFoldDB" id="C6Q2F9"/>
<evidence type="ECO:0000313" key="1">
    <source>
        <dbReference type="EMBL" id="EET84323.1"/>
    </source>
</evidence>
<dbReference type="EMBL" id="ACVI01000176">
    <property type="protein sequence ID" value="EET84323.1"/>
    <property type="molecule type" value="Genomic_DNA"/>
</dbReference>
<dbReference type="Proteomes" id="UP000004198">
    <property type="component" value="Unassembled WGS sequence"/>
</dbReference>
<organism evidence="1 2">
    <name type="scientific">Clostridium carboxidivorans P7</name>
    <dbReference type="NCBI Taxonomy" id="536227"/>
    <lineage>
        <taxon>Bacteria</taxon>
        <taxon>Bacillati</taxon>
        <taxon>Bacillota</taxon>
        <taxon>Clostridia</taxon>
        <taxon>Eubacteriales</taxon>
        <taxon>Clostridiaceae</taxon>
        <taxon>Clostridium</taxon>
    </lineage>
</organism>
<evidence type="ECO:0000313" key="2">
    <source>
        <dbReference type="Proteomes" id="UP000004198"/>
    </source>
</evidence>
<dbReference type="STRING" id="536227.Ccar_16105"/>
<dbReference type="RefSeq" id="WP_007064110.1">
    <property type="nucleotide sequence ID" value="NZ_ACVI01000176.1"/>
</dbReference>
<comment type="caution">
    <text evidence="1">The sequence shown here is derived from an EMBL/GenBank/DDBJ whole genome shotgun (WGS) entry which is preliminary data.</text>
</comment>
<gene>
    <name evidence="1" type="ORF">CcarbDRAFT_5227</name>
</gene>
<name>C6Q2F9_9CLOT</name>
<proteinExistence type="predicted"/>
<protein>
    <submittedName>
        <fullName evidence="1">Uncharacterized protein</fullName>
    </submittedName>
</protein>
<dbReference type="eggNOG" id="COG3793">
    <property type="taxonomic scope" value="Bacteria"/>
</dbReference>